<evidence type="ECO:0000313" key="2">
    <source>
        <dbReference type="Proteomes" id="UP000216605"/>
    </source>
</evidence>
<proteinExistence type="predicted"/>
<keyword evidence="2" id="KW-1185">Reference proteome</keyword>
<dbReference type="Proteomes" id="UP000216605">
    <property type="component" value="Unassembled WGS sequence"/>
</dbReference>
<organism evidence="1 2">
    <name type="scientific">Flavobacterium cyanobacteriorum</name>
    <dbReference type="NCBI Taxonomy" id="2022802"/>
    <lineage>
        <taxon>Bacteria</taxon>
        <taxon>Pseudomonadati</taxon>
        <taxon>Bacteroidota</taxon>
        <taxon>Flavobacteriia</taxon>
        <taxon>Flavobacteriales</taxon>
        <taxon>Flavobacteriaceae</taxon>
        <taxon>Flavobacterium</taxon>
    </lineage>
</organism>
<gene>
    <name evidence="1" type="ORF">CHU92_00075</name>
</gene>
<sequence>AYQAYIDANPNAFSSPATIAEVQAAIAAANNTVTSGGTSSISGFNCSGALTGTLLVGTPATGVTKVITATVATAGTYNISATANGVTFSGSGTFSGLGSQQITLTATGTPTAIGTNSFTINTTPSCSFNATTLGNVEYIMVSRNSATQTLSLDTDLAFDSSSVAPGSTIAFNAANSSFTLKAGKTYRLTFTGQLNGFSNTTNGVVGISWVDATTNAQLGNSLGEFFPVNNSFWTNSGSNMVDMIYTPTTSQNVKLRVTNASGTAIFQNKENSVVIQEIGARGNNSVGFTKAEYLYVSRNTVVNNVNSGASLIYNTLNESNGIPYNTSTGVISLKAGKTYRLTFNGSFWYGNPNGYIEVV</sequence>
<comment type="caution">
    <text evidence="1">The sequence shown here is derived from an EMBL/GenBank/DDBJ whole genome shotgun (WGS) entry which is preliminary data.</text>
</comment>
<evidence type="ECO:0000313" key="1">
    <source>
        <dbReference type="EMBL" id="OYQ50505.1"/>
    </source>
</evidence>
<accession>A0A256ABA5</accession>
<dbReference type="AlphaFoldDB" id="A0A256ABA5"/>
<reference evidence="1 2" key="1">
    <citation type="submission" date="2017-07" db="EMBL/GenBank/DDBJ databases">
        <title>Flavobacterium cyanobacteriorum sp. nov., isolated from cyanobacterial aggregates in a eutrophic lake.</title>
        <authorList>
            <person name="Cai H."/>
        </authorList>
    </citation>
    <scope>NUCLEOTIDE SEQUENCE [LARGE SCALE GENOMIC DNA]</scope>
    <source>
        <strain evidence="1 2">TH021</strain>
    </source>
</reference>
<name>A0A256ABA5_9FLAO</name>
<protein>
    <submittedName>
        <fullName evidence="1">Uncharacterized protein</fullName>
    </submittedName>
</protein>
<feature type="non-terminal residue" evidence="1">
    <location>
        <position position="1"/>
    </location>
</feature>
<dbReference type="EMBL" id="NOXV01000011">
    <property type="protein sequence ID" value="OYQ50505.1"/>
    <property type="molecule type" value="Genomic_DNA"/>
</dbReference>